<keyword evidence="2" id="KW-0554">One-carbon metabolism</keyword>
<evidence type="ECO:0000256" key="10">
    <source>
        <dbReference type="ARBA" id="ARBA00048873"/>
    </source>
</evidence>
<dbReference type="Proteomes" id="UP001595839">
    <property type="component" value="Unassembled WGS sequence"/>
</dbReference>
<evidence type="ECO:0000256" key="11">
    <source>
        <dbReference type="ARBA" id="ARBA00049376"/>
    </source>
</evidence>
<dbReference type="CDD" id="cd05233">
    <property type="entry name" value="SDR_c"/>
    <property type="match status" value="1"/>
</dbReference>
<evidence type="ECO:0000256" key="8">
    <source>
        <dbReference type="ARBA" id="ARBA00039631"/>
    </source>
</evidence>
<gene>
    <name evidence="12" type="ORF">ACFPIH_38455</name>
</gene>
<dbReference type="InterPro" id="IPR020904">
    <property type="entry name" value="Sc_DH/Rdtase_CS"/>
</dbReference>
<evidence type="ECO:0000256" key="4">
    <source>
        <dbReference type="ARBA" id="ARBA00023002"/>
    </source>
</evidence>
<accession>A0ABV9AZB5</accession>
<sequence length="244" mass="26017">MPKKTIVITGAGMGIGAATARRLAPGNRLILQYHTSKTDALALQEELAPVGAGVDVVEADLTSDAGCSALFEEIREHTDTLDALVNNAGGMIERQSVDSLAWDHLAATFALNTFSAMRLTGLCTPLLRKGSHPCVINMTSIAMRHGAPTATAYGASKAAMDAFTRGAANELAPHIRVNAVSPGIIDTRFHERVTSAEKMKQFIENTPLKRTGTVEDVARTVEYLIDSTFVTGETIDCNGGLFMR</sequence>
<evidence type="ECO:0000256" key="3">
    <source>
        <dbReference type="ARBA" id="ARBA00022857"/>
    </source>
</evidence>
<dbReference type="InterPro" id="IPR002347">
    <property type="entry name" value="SDR_fam"/>
</dbReference>
<dbReference type="PRINTS" id="PR00080">
    <property type="entry name" value="SDRFAMILY"/>
</dbReference>
<dbReference type="InterPro" id="IPR036291">
    <property type="entry name" value="NAD(P)-bd_dom_sf"/>
</dbReference>
<dbReference type="RefSeq" id="WP_381182575.1">
    <property type="nucleotide sequence ID" value="NZ_JBHSFK010000033.1"/>
</dbReference>
<dbReference type="EMBL" id="JBHSFK010000033">
    <property type="protein sequence ID" value="MFC4505285.1"/>
    <property type="molecule type" value="Genomic_DNA"/>
</dbReference>
<dbReference type="SUPFAM" id="SSF51735">
    <property type="entry name" value="NAD(P)-binding Rossmann-fold domains"/>
    <property type="match status" value="1"/>
</dbReference>
<keyword evidence="4 12" id="KW-0560">Oxidoreductase</keyword>
<evidence type="ECO:0000256" key="1">
    <source>
        <dbReference type="ARBA" id="ARBA00012856"/>
    </source>
</evidence>
<dbReference type="EC" id="1.5.1.50" evidence="7"/>
<evidence type="ECO:0000256" key="5">
    <source>
        <dbReference type="ARBA" id="ARBA00037508"/>
    </source>
</evidence>
<keyword evidence="3" id="KW-0521">NADP</keyword>
<evidence type="ECO:0000256" key="7">
    <source>
        <dbReference type="ARBA" id="ARBA00039145"/>
    </source>
</evidence>
<dbReference type="PANTHER" id="PTHR43639">
    <property type="entry name" value="OXIDOREDUCTASE, SHORT-CHAIN DEHYDROGENASE/REDUCTASE FAMILY (AFU_ORTHOLOGUE AFUA_5G02870)"/>
    <property type="match status" value="1"/>
</dbReference>
<organism evidence="12 13">
    <name type="scientific">Streptomyces vulcanius</name>
    <dbReference type="NCBI Taxonomy" id="1441876"/>
    <lineage>
        <taxon>Bacteria</taxon>
        <taxon>Bacillati</taxon>
        <taxon>Actinomycetota</taxon>
        <taxon>Actinomycetes</taxon>
        <taxon>Kitasatosporales</taxon>
        <taxon>Streptomycetaceae</taxon>
        <taxon>Streptomyces</taxon>
    </lineage>
</organism>
<comment type="catalytic activity">
    <reaction evidence="10">
        <text>(6S)-5,6,7,8-tetrahydrofolate + NADP(+) = 7,8-dihydrofolate + NADPH + H(+)</text>
        <dbReference type="Rhea" id="RHEA:15009"/>
        <dbReference type="ChEBI" id="CHEBI:15378"/>
        <dbReference type="ChEBI" id="CHEBI:57451"/>
        <dbReference type="ChEBI" id="CHEBI:57453"/>
        <dbReference type="ChEBI" id="CHEBI:57783"/>
        <dbReference type="ChEBI" id="CHEBI:58349"/>
        <dbReference type="EC" id="1.5.1.3"/>
    </reaction>
</comment>
<keyword evidence="13" id="KW-1185">Reference proteome</keyword>
<comment type="caution">
    <text evidence="12">The sequence shown here is derived from an EMBL/GenBank/DDBJ whole genome shotgun (WGS) entry which is preliminary data.</text>
</comment>
<proteinExistence type="inferred from homology"/>
<protein>
    <recommendedName>
        <fullName evidence="8">Dihydromonapterin reductase</fullName>
        <ecNumber evidence="1">1.5.1.3</ecNumber>
        <ecNumber evidence="7">1.5.1.50</ecNumber>
    </recommendedName>
    <alternativeName>
        <fullName evidence="9">Dihydrofolate reductase</fullName>
    </alternativeName>
</protein>
<evidence type="ECO:0000313" key="13">
    <source>
        <dbReference type="Proteomes" id="UP001595839"/>
    </source>
</evidence>
<evidence type="ECO:0000256" key="2">
    <source>
        <dbReference type="ARBA" id="ARBA00022563"/>
    </source>
</evidence>
<dbReference type="GO" id="GO:0016491">
    <property type="term" value="F:oxidoreductase activity"/>
    <property type="evidence" value="ECO:0007669"/>
    <property type="project" value="UniProtKB-KW"/>
</dbReference>
<dbReference type="Gene3D" id="3.40.50.720">
    <property type="entry name" value="NAD(P)-binding Rossmann-like Domain"/>
    <property type="match status" value="1"/>
</dbReference>
<dbReference type="EC" id="1.5.1.3" evidence="1"/>
<dbReference type="PROSITE" id="PS00061">
    <property type="entry name" value="ADH_SHORT"/>
    <property type="match status" value="1"/>
</dbReference>
<dbReference type="Pfam" id="PF13561">
    <property type="entry name" value="adh_short_C2"/>
    <property type="match status" value="1"/>
</dbReference>
<name>A0ABV9AZB5_9ACTN</name>
<evidence type="ECO:0000256" key="6">
    <source>
        <dbReference type="ARBA" id="ARBA00038212"/>
    </source>
</evidence>
<reference evidence="13" key="1">
    <citation type="journal article" date="2019" name="Int. J. Syst. Evol. Microbiol.">
        <title>The Global Catalogue of Microorganisms (GCM) 10K type strain sequencing project: providing services to taxonomists for standard genome sequencing and annotation.</title>
        <authorList>
            <consortium name="The Broad Institute Genomics Platform"/>
            <consortium name="The Broad Institute Genome Sequencing Center for Infectious Disease"/>
            <person name="Wu L."/>
            <person name="Ma J."/>
        </authorList>
    </citation>
    <scope>NUCLEOTIDE SEQUENCE [LARGE SCALE GENOMIC DNA]</scope>
    <source>
        <strain evidence="13">CGMCC 4.7177</strain>
    </source>
</reference>
<evidence type="ECO:0000313" key="12">
    <source>
        <dbReference type="EMBL" id="MFC4505285.1"/>
    </source>
</evidence>
<comment type="function">
    <text evidence="5">Catalyzes the reduction of dihydromonapterin to tetrahydromonapterin. Also has lower activity with dihydrofolate.</text>
</comment>
<evidence type="ECO:0000256" key="9">
    <source>
        <dbReference type="ARBA" id="ARBA00042299"/>
    </source>
</evidence>
<dbReference type="PRINTS" id="PR00081">
    <property type="entry name" value="GDHRDH"/>
</dbReference>
<comment type="catalytic activity">
    <reaction evidence="11">
        <text>7,8-dihydromonapterin + NADPH + H(+) = 5,6,7,8-tetrahydromonapterin + NADP(+)</text>
        <dbReference type="Rhea" id="RHEA:34847"/>
        <dbReference type="ChEBI" id="CHEBI:15378"/>
        <dbReference type="ChEBI" id="CHEBI:57783"/>
        <dbReference type="ChEBI" id="CHEBI:58349"/>
        <dbReference type="ChEBI" id="CHEBI:71175"/>
        <dbReference type="ChEBI" id="CHEBI:71177"/>
        <dbReference type="EC" id="1.5.1.50"/>
    </reaction>
</comment>
<dbReference type="PANTHER" id="PTHR43639:SF6">
    <property type="entry name" value="DIHYDROMONAPTERIN REDUCTASE"/>
    <property type="match status" value="1"/>
</dbReference>
<comment type="similarity">
    <text evidence="6">Belongs to the short-chain dehydrogenases/reductases (SDR) family. FolM subfamily.</text>
</comment>